<dbReference type="PIRSF" id="PIRSF037004">
    <property type="entry name" value="UCP037004"/>
    <property type="match status" value="1"/>
</dbReference>
<accession>A0A220VGX9</accession>
<dbReference type="InterPro" id="IPR007553">
    <property type="entry name" value="2-thiour_desulf"/>
</dbReference>
<dbReference type="AlphaFoldDB" id="A0A220VGX9"/>
<dbReference type="OrthoDB" id="495783at2"/>
<evidence type="ECO:0000259" key="1">
    <source>
        <dbReference type="Pfam" id="PF08349"/>
    </source>
</evidence>
<dbReference type="RefSeq" id="WP_089074487.1">
    <property type="nucleotide sequence ID" value="NZ_CBCSAM010000008.1"/>
</dbReference>
<evidence type="ECO:0000313" key="3">
    <source>
        <dbReference type="Proteomes" id="UP000242175"/>
    </source>
</evidence>
<dbReference type="InterPro" id="IPR017087">
    <property type="entry name" value="UCP037004"/>
</dbReference>
<keyword evidence="3" id="KW-1185">Reference proteome</keyword>
<feature type="domain" description="DUF1722" evidence="1">
    <location>
        <begin position="191"/>
        <end position="307"/>
    </location>
</feature>
<name>A0A220VGX9_9GAMM</name>
<dbReference type="Proteomes" id="UP000242175">
    <property type="component" value="Chromosome small"/>
</dbReference>
<organism evidence="2 3">
    <name type="scientific">Paraphotobacterium marinum</name>
    <dbReference type="NCBI Taxonomy" id="1755811"/>
    <lineage>
        <taxon>Bacteria</taxon>
        <taxon>Pseudomonadati</taxon>
        <taxon>Pseudomonadota</taxon>
        <taxon>Gammaproteobacteria</taxon>
        <taxon>Vibrionales</taxon>
        <taxon>Vibrionaceae</taxon>
        <taxon>Paraphotobacterium</taxon>
    </lineage>
</organism>
<dbReference type="PANTHER" id="PTHR30087">
    <property type="entry name" value="INNER MEMBRANE PROTEIN"/>
    <property type="match status" value="1"/>
</dbReference>
<dbReference type="InterPro" id="IPR013560">
    <property type="entry name" value="DUF1722"/>
</dbReference>
<sequence>MIKVGISSCVLGQKVRFDGGHKLSRFVDRVLTPYFSFQPICPEVAINMGVPRPTVRLLFKNQTNLLVDTKTHEKDFTDQMNDFSEKKINQLNEQNQMCGYIVCAKSPTCGMERVKLYRENGNTIPGGTPGLFTGKLIQKMPWLPVEEDGRLCDLVLRRNFIVRVFALNDYYKNINLQSKRKDYINFHTRYKYLLLSHCQEGYKELGHLVAHICEYNNEEFYHIYRQKFMDTLRKHANRKTNTNVLMHIQGHYKQILDKNEKKELSEIILKYRNSILPIESPMTLLKHYQNKYYDKFIECQSFLSPYPEELNIRYGMQ</sequence>
<dbReference type="Pfam" id="PF04463">
    <property type="entry name" value="2-thiour_desulf"/>
    <property type="match status" value="1"/>
</dbReference>
<gene>
    <name evidence="2" type="ORF">CF386_11025</name>
</gene>
<proteinExistence type="predicted"/>
<dbReference type="EMBL" id="CP022356">
    <property type="protein sequence ID" value="ASK79579.1"/>
    <property type="molecule type" value="Genomic_DNA"/>
</dbReference>
<dbReference type="KEGG" id="pmai:CF386_11025"/>
<dbReference type="Pfam" id="PF08349">
    <property type="entry name" value="DUF1722"/>
    <property type="match status" value="1"/>
</dbReference>
<reference evidence="2 3" key="1">
    <citation type="journal article" date="2016" name="Int. J. Syst. Evol. Microbiol.">
        <title>Paraphotobacterium marinum gen. nov., sp. nov., a member of the family Vibrionaceae, isolated from surface seawater.</title>
        <authorList>
            <person name="Huang Z."/>
            <person name="Dong C."/>
            <person name="Shao Z."/>
        </authorList>
    </citation>
    <scope>NUCLEOTIDE SEQUENCE [LARGE SCALE GENOMIC DNA]</scope>
    <source>
        <strain evidence="2 3">NSCS20N07D</strain>
    </source>
</reference>
<protein>
    <recommendedName>
        <fullName evidence="1">DUF1722 domain-containing protein</fullName>
    </recommendedName>
</protein>
<evidence type="ECO:0000313" key="2">
    <source>
        <dbReference type="EMBL" id="ASK79579.1"/>
    </source>
</evidence>
<dbReference type="PANTHER" id="PTHR30087:SF0">
    <property type="entry name" value="INNER MEMBRANE PROTEIN"/>
    <property type="match status" value="1"/>
</dbReference>